<proteinExistence type="inferred from homology"/>
<name>A0A5M3MLQ7_CONPW</name>
<evidence type="ECO:0000313" key="14">
    <source>
        <dbReference type="Proteomes" id="UP000053558"/>
    </source>
</evidence>
<dbReference type="OrthoDB" id="269227at2759"/>
<dbReference type="PIRSF" id="PIRSF000137">
    <property type="entry name" value="Alcohol_oxidase"/>
    <property type="match status" value="1"/>
</dbReference>
<dbReference type="EMBL" id="JH711580">
    <property type="protein sequence ID" value="EIW79910.1"/>
    <property type="molecule type" value="Genomic_DNA"/>
</dbReference>
<accession>A0A5M3MLQ7</accession>
<dbReference type="Proteomes" id="UP000053558">
    <property type="component" value="Unassembled WGS sequence"/>
</dbReference>
<dbReference type="Gene3D" id="3.50.50.60">
    <property type="entry name" value="FAD/NAD(P)-binding domain"/>
    <property type="match status" value="1"/>
</dbReference>
<keyword evidence="3 10" id="KW-0285">Flavoprotein</keyword>
<keyword evidence="4" id="KW-0732">Signal</keyword>
<dbReference type="InterPro" id="IPR012132">
    <property type="entry name" value="GMC_OxRdtase"/>
</dbReference>
<dbReference type="InterPro" id="IPR007867">
    <property type="entry name" value="GMC_OxRtase_C"/>
</dbReference>
<keyword evidence="5 9" id="KW-0274">FAD</keyword>
<feature type="domain" description="Glucose-methanol-choline oxidoreductase N-terminal" evidence="12">
    <location>
        <begin position="282"/>
        <end position="296"/>
    </location>
</feature>
<dbReference type="PANTHER" id="PTHR11552:SF201">
    <property type="entry name" value="GLUCOSE-METHANOL-CHOLINE OXIDOREDUCTASE N-TERMINAL DOMAIN-CONTAINING PROTEIN"/>
    <property type="match status" value="1"/>
</dbReference>
<dbReference type="RefSeq" id="XP_007770235.1">
    <property type="nucleotide sequence ID" value="XM_007772045.1"/>
</dbReference>
<dbReference type="GeneID" id="19198602"/>
<evidence type="ECO:0000256" key="3">
    <source>
        <dbReference type="ARBA" id="ARBA00022630"/>
    </source>
</evidence>
<evidence type="ECO:0000256" key="4">
    <source>
        <dbReference type="ARBA" id="ARBA00022729"/>
    </source>
</evidence>
<dbReference type="InterPro" id="IPR036188">
    <property type="entry name" value="FAD/NAD-bd_sf"/>
</dbReference>
<keyword evidence="6" id="KW-0560">Oxidoreductase</keyword>
<evidence type="ECO:0000313" key="13">
    <source>
        <dbReference type="EMBL" id="EIW79910.1"/>
    </source>
</evidence>
<organism evidence="13 14">
    <name type="scientific">Coniophora puteana (strain RWD-64-598)</name>
    <name type="common">Brown rot fungus</name>
    <dbReference type="NCBI Taxonomy" id="741705"/>
    <lineage>
        <taxon>Eukaryota</taxon>
        <taxon>Fungi</taxon>
        <taxon>Dikarya</taxon>
        <taxon>Basidiomycota</taxon>
        <taxon>Agaricomycotina</taxon>
        <taxon>Agaricomycetes</taxon>
        <taxon>Agaricomycetidae</taxon>
        <taxon>Boletales</taxon>
        <taxon>Coniophorineae</taxon>
        <taxon>Coniophoraceae</taxon>
        <taxon>Coniophora</taxon>
    </lineage>
</organism>
<keyword evidence="7" id="KW-0325">Glycoprotein</keyword>
<dbReference type="Gene3D" id="3.30.560.10">
    <property type="entry name" value="Glucose Oxidase, domain 3"/>
    <property type="match status" value="1"/>
</dbReference>
<evidence type="ECO:0000256" key="10">
    <source>
        <dbReference type="RuleBase" id="RU003968"/>
    </source>
</evidence>
<dbReference type="AlphaFoldDB" id="A0A5M3MLQ7"/>
<comment type="caution">
    <text evidence="13">The sequence shown here is derived from an EMBL/GenBank/DDBJ whole genome shotgun (WGS) entry which is preliminary data.</text>
</comment>
<reference evidence="14" key="1">
    <citation type="journal article" date="2012" name="Science">
        <title>The Paleozoic origin of enzymatic lignin decomposition reconstructed from 31 fungal genomes.</title>
        <authorList>
            <person name="Floudas D."/>
            <person name="Binder M."/>
            <person name="Riley R."/>
            <person name="Barry K."/>
            <person name="Blanchette R.A."/>
            <person name="Henrissat B."/>
            <person name="Martinez A.T."/>
            <person name="Otillar R."/>
            <person name="Spatafora J.W."/>
            <person name="Yadav J.S."/>
            <person name="Aerts A."/>
            <person name="Benoit I."/>
            <person name="Boyd A."/>
            <person name="Carlson A."/>
            <person name="Copeland A."/>
            <person name="Coutinho P.M."/>
            <person name="de Vries R.P."/>
            <person name="Ferreira P."/>
            <person name="Findley K."/>
            <person name="Foster B."/>
            <person name="Gaskell J."/>
            <person name="Glotzer D."/>
            <person name="Gorecki P."/>
            <person name="Heitman J."/>
            <person name="Hesse C."/>
            <person name="Hori C."/>
            <person name="Igarashi K."/>
            <person name="Jurgens J.A."/>
            <person name="Kallen N."/>
            <person name="Kersten P."/>
            <person name="Kohler A."/>
            <person name="Kuees U."/>
            <person name="Kumar T.K.A."/>
            <person name="Kuo A."/>
            <person name="LaButti K."/>
            <person name="Larrondo L.F."/>
            <person name="Lindquist E."/>
            <person name="Ling A."/>
            <person name="Lombard V."/>
            <person name="Lucas S."/>
            <person name="Lundell T."/>
            <person name="Martin R."/>
            <person name="McLaughlin D.J."/>
            <person name="Morgenstern I."/>
            <person name="Morin E."/>
            <person name="Murat C."/>
            <person name="Nagy L.G."/>
            <person name="Nolan M."/>
            <person name="Ohm R.A."/>
            <person name="Patyshakuliyeva A."/>
            <person name="Rokas A."/>
            <person name="Ruiz-Duenas F.J."/>
            <person name="Sabat G."/>
            <person name="Salamov A."/>
            <person name="Samejima M."/>
            <person name="Schmutz J."/>
            <person name="Slot J.C."/>
            <person name="St John F."/>
            <person name="Stenlid J."/>
            <person name="Sun H."/>
            <person name="Sun S."/>
            <person name="Syed K."/>
            <person name="Tsang A."/>
            <person name="Wiebenga A."/>
            <person name="Young D."/>
            <person name="Pisabarro A."/>
            <person name="Eastwood D.C."/>
            <person name="Martin F."/>
            <person name="Cullen D."/>
            <person name="Grigoriev I.V."/>
            <person name="Hibbett D.S."/>
        </authorList>
    </citation>
    <scope>NUCLEOTIDE SEQUENCE [LARGE SCALE GENOMIC DNA]</scope>
    <source>
        <strain evidence="14">RWD-64-598 SS2</strain>
    </source>
</reference>
<dbReference type="SUPFAM" id="SSF54373">
    <property type="entry name" value="FAD-linked reductases, C-terminal domain"/>
    <property type="match status" value="1"/>
</dbReference>
<feature type="domain" description="Glucose-methanol-choline oxidoreductase N-terminal" evidence="11">
    <location>
        <begin position="93"/>
        <end position="116"/>
    </location>
</feature>
<sequence length="600" mass="65950">MPGNATINDVSGQMFDIVVVGGGTAGLCLAAKLSDNPNLSVLVLDAGEVSVDDPKILLPGQYGVHFGQEEYDWSFKTTPQKFSNGRQVDWNRGKVLGGSSAINFMCWTKPSVQEVDDWERLGNPGWNWANFERHLHAIEGYHPPLAKSVAAHGLNFDHYNLGKEGPVKLYHCATITRPERYAYQTALNLGIQPAPAPMGGDTNGVYFAPKSINHEDYTRSYSVTAFYEKYKDRPNFRVLTRAYVTRLVTSTGDKLKADGVEFSYDGRIHVVKVGKEAVLSAGALKSPQILELSGVGRREVLGSIGVPVKLDLPGVGENIQEHMFSGMSFELADGVDDITMDALRDPSQLAEQARLHKLEEGSHTLGITGFVFAPMAKISDRAKELYDAAKKKVADNWSSYPEGLKEQYKIQLERLDNGCAPCEVVLTPGFLTFPNPPVPGKKYFTLLFCLNHPFSRGTIHAISSDPAKDPEFDPHYFEHDLDLQTFVELCKFARKMSKTAPLRDLLKENPEINPGVDVDSDSKLGEFIKNYASTTFHTIGSLSMLPHEKGGVVDSNLKVYGTSNIRVADLSVIPLHLAAHTLSLAYAIGSYGAEIIKNTL</sequence>
<evidence type="ECO:0000256" key="5">
    <source>
        <dbReference type="ARBA" id="ARBA00022827"/>
    </source>
</evidence>
<dbReference type="PROSITE" id="PS00624">
    <property type="entry name" value="GMC_OXRED_2"/>
    <property type="match status" value="1"/>
</dbReference>
<dbReference type="Pfam" id="PF00732">
    <property type="entry name" value="GMC_oxred_N"/>
    <property type="match status" value="1"/>
</dbReference>
<dbReference type="GO" id="GO:0016614">
    <property type="term" value="F:oxidoreductase activity, acting on CH-OH group of donors"/>
    <property type="evidence" value="ECO:0007669"/>
    <property type="project" value="InterPro"/>
</dbReference>
<evidence type="ECO:0000256" key="2">
    <source>
        <dbReference type="ARBA" id="ARBA00010790"/>
    </source>
</evidence>
<evidence type="ECO:0000256" key="6">
    <source>
        <dbReference type="ARBA" id="ARBA00023002"/>
    </source>
</evidence>
<comment type="similarity">
    <text evidence="2 10">Belongs to the GMC oxidoreductase family.</text>
</comment>
<evidence type="ECO:0000256" key="1">
    <source>
        <dbReference type="ARBA" id="ARBA00001974"/>
    </source>
</evidence>
<feature type="binding site" evidence="9">
    <location>
        <position position="95"/>
    </location>
    <ligand>
        <name>FAD</name>
        <dbReference type="ChEBI" id="CHEBI:57692"/>
    </ligand>
</feature>
<evidence type="ECO:0000256" key="8">
    <source>
        <dbReference type="PIRSR" id="PIRSR000137-1"/>
    </source>
</evidence>
<evidence type="ECO:0000259" key="12">
    <source>
        <dbReference type="PROSITE" id="PS00624"/>
    </source>
</evidence>
<evidence type="ECO:0000256" key="9">
    <source>
        <dbReference type="PIRSR" id="PIRSR000137-2"/>
    </source>
</evidence>
<dbReference type="SUPFAM" id="SSF51905">
    <property type="entry name" value="FAD/NAD(P)-binding domain"/>
    <property type="match status" value="1"/>
</dbReference>
<feature type="active site" description="Proton acceptor" evidence="8">
    <location>
        <position position="580"/>
    </location>
</feature>
<evidence type="ECO:0000259" key="11">
    <source>
        <dbReference type="PROSITE" id="PS00623"/>
    </source>
</evidence>
<comment type="cofactor">
    <cofactor evidence="1 9">
        <name>FAD</name>
        <dbReference type="ChEBI" id="CHEBI:57692"/>
    </cofactor>
</comment>
<feature type="active site" description="Proton donor" evidence="8">
    <location>
        <position position="537"/>
    </location>
</feature>
<protein>
    <submittedName>
        <fullName evidence="13">Alcohol oxidase</fullName>
    </submittedName>
</protein>
<dbReference type="PANTHER" id="PTHR11552">
    <property type="entry name" value="GLUCOSE-METHANOL-CHOLINE GMC OXIDOREDUCTASE"/>
    <property type="match status" value="1"/>
</dbReference>
<dbReference type="Pfam" id="PF05199">
    <property type="entry name" value="GMC_oxred_C"/>
    <property type="match status" value="1"/>
</dbReference>
<keyword evidence="14" id="KW-1185">Reference proteome</keyword>
<feature type="binding site" evidence="9">
    <location>
        <position position="244"/>
    </location>
    <ligand>
        <name>FAD</name>
        <dbReference type="ChEBI" id="CHEBI:57692"/>
    </ligand>
</feature>
<gene>
    <name evidence="13" type="ORF">CONPUDRAFT_106605</name>
</gene>
<evidence type="ECO:0000256" key="7">
    <source>
        <dbReference type="ARBA" id="ARBA00023180"/>
    </source>
</evidence>
<dbReference type="PROSITE" id="PS00623">
    <property type="entry name" value="GMC_OXRED_1"/>
    <property type="match status" value="1"/>
</dbReference>
<dbReference type="InterPro" id="IPR000172">
    <property type="entry name" value="GMC_OxRdtase_N"/>
</dbReference>
<dbReference type="OMA" id="YSTTWHT"/>
<dbReference type="GO" id="GO:0050660">
    <property type="term" value="F:flavin adenine dinucleotide binding"/>
    <property type="evidence" value="ECO:0007669"/>
    <property type="project" value="InterPro"/>
</dbReference>
<dbReference type="KEGG" id="cput:CONPUDRAFT_106605"/>